<organism evidence="13 14">
    <name type="scientific">Mesorhizobium retamae</name>
    <dbReference type="NCBI Taxonomy" id="2912854"/>
    <lineage>
        <taxon>Bacteria</taxon>
        <taxon>Pseudomonadati</taxon>
        <taxon>Pseudomonadota</taxon>
        <taxon>Alphaproteobacteria</taxon>
        <taxon>Hyphomicrobiales</taxon>
        <taxon>Phyllobacteriaceae</taxon>
        <taxon>Mesorhizobium</taxon>
    </lineage>
</organism>
<keyword evidence="14" id="KW-1185">Reference proteome</keyword>
<evidence type="ECO:0000313" key="13">
    <source>
        <dbReference type="EMBL" id="MCG7506026.1"/>
    </source>
</evidence>
<protein>
    <recommendedName>
        <fullName evidence="2">histidine kinase</fullName>
        <ecNumber evidence="2">2.7.13.3</ecNumber>
    </recommendedName>
</protein>
<feature type="domain" description="Histidine kinase" evidence="10">
    <location>
        <begin position="280"/>
        <end position="495"/>
    </location>
</feature>
<feature type="domain" description="PAC" evidence="12">
    <location>
        <begin position="201"/>
        <end position="260"/>
    </location>
</feature>
<evidence type="ECO:0000259" key="12">
    <source>
        <dbReference type="PROSITE" id="PS50113"/>
    </source>
</evidence>
<dbReference type="InterPro" id="IPR035965">
    <property type="entry name" value="PAS-like_dom_sf"/>
</dbReference>
<dbReference type="SMART" id="SM00091">
    <property type="entry name" value="PAS"/>
    <property type="match status" value="1"/>
</dbReference>
<dbReference type="SUPFAM" id="SSF55785">
    <property type="entry name" value="PYP-like sensor domain (PAS domain)"/>
    <property type="match status" value="1"/>
</dbReference>
<keyword evidence="4" id="KW-0808">Transferase</keyword>
<dbReference type="Gene3D" id="3.30.450.20">
    <property type="entry name" value="PAS domain"/>
    <property type="match status" value="1"/>
</dbReference>
<dbReference type="CDD" id="cd00130">
    <property type="entry name" value="PAS"/>
    <property type="match status" value="1"/>
</dbReference>
<keyword evidence="9" id="KW-1133">Transmembrane helix</keyword>
<dbReference type="RefSeq" id="WP_239365809.1">
    <property type="nucleotide sequence ID" value="NZ_JAKREW010000011.1"/>
</dbReference>
<dbReference type="PANTHER" id="PTHR43065:SF10">
    <property type="entry name" value="PEROXIDE STRESS-ACTIVATED HISTIDINE KINASE MAK3"/>
    <property type="match status" value="1"/>
</dbReference>
<dbReference type="PROSITE" id="PS50112">
    <property type="entry name" value="PAS"/>
    <property type="match status" value="1"/>
</dbReference>
<dbReference type="Pfam" id="PF00512">
    <property type="entry name" value="HisKA"/>
    <property type="match status" value="1"/>
</dbReference>
<evidence type="ECO:0000256" key="8">
    <source>
        <dbReference type="ARBA" id="ARBA00023012"/>
    </source>
</evidence>
<dbReference type="Gene3D" id="1.10.287.130">
    <property type="match status" value="1"/>
</dbReference>
<keyword evidence="6" id="KW-0418">Kinase</keyword>
<keyword evidence="7" id="KW-0067">ATP-binding</keyword>
<evidence type="ECO:0000256" key="1">
    <source>
        <dbReference type="ARBA" id="ARBA00000085"/>
    </source>
</evidence>
<accession>A0ABS9QF25</accession>
<dbReference type="Pfam" id="PF00989">
    <property type="entry name" value="PAS"/>
    <property type="match status" value="1"/>
</dbReference>
<dbReference type="InterPro" id="IPR003594">
    <property type="entry name" value="HATPase_dom"/>
</dbReference>
<evidence type="ECO:0000256" key="6">
    <source>
        <dbReference type="ARBA" id="ARBA00022777"/>
    </source>
</evidence>
<reference evidence="13 14" key="1">
    <citation type="submission" date="2022-02" db="EMBL/GenBank/DDBJ databases">
        <title>Draft genome sequence of Mezorhizobium retamae strain IRAMC:0171 isolated from Retama raetam nodules.</title>
        <authorList>
            <person name="Bengaied R."/>
            <person name="Sbissi I."/>
            <person name="Huber K."/>
            <person name="Ghodbane F."/>
            <person name="Nouioui I."/>
            <person name="Tarhouni M."/>
            <person name="Gtari M."/>
        </authorList>
    </citation>
    <scope>NUCLEOTIDE SEQUENCE [LARGE SCALE GENOMIC DNA]</scope>
    <source>
        <strain evidence="13 14">IRAMC:0171</strain>
    </source>
</reference>
<dbReference type="InterPro" id="IPR036097">
    <property type="entry name" value="HisK_dim/P_sf"/>
</dbReference>
<evidence type="ECO:0000256" key="5">
    <source>
        <dbReference type="ARBA" id="ARBA00022741"/>
    </source>
</evidence>
<dbReference type="InterPro" id="IPR003661">
    <property type="entry name" value="HisK_dim/P_dom"/>
</dbReference>
<dbReference type="InterPro" id="IPR005467">
    <property type="entry name" value="His_kinase_dom"/>
</dbReference>
<dbReference type="InterPro" id="IPR000014">
    <property type="entry name" value="PAS"/>
</dbReference>
<dbReference type="SUPFAM" id="SSF55874">
    <property type="entry name" value="ATPase domain of HSP90 chaperone/DNA topoisomerase II/histidine kinase"/>
    <property type="match status" value="1"/>
</dbReference>
<feature type="domain" description="PAS" evidence="11">
    <location>
        <begin position="133"/>
        <end position="186"/>
    </location>
</feature>
<dbReference type="Proteomes" id="UP001201701">
    <property type="component" value="Unassembled WGS sequence"/>
</dbReference>
<dbReference type="CDD" id="cd00082">
    <property type="entry name" value="HisKA"/>
    <property type="match status" value="1"/>
</dbReference>
<evidence type="ECO:0000256" key="2">
    <source>
        <dbReference type="ARBA" id="ARBA00012438"/>
    </source>
</evidence>
<dbReference type="InterPro" id="IPR013767">
    <property type="entry name" value="PAS_fold"/>
</dbReference>
<evidence type="ECO:0000313" key="14">
    <source>
        <dbReference type="Proteomes" id="UP001201701"/>
    </source>
</evidence>
<proteinExistence type="predicted"/>
<dbReference type="EMBL" id="JAKREW010000011">
    <property type="protein sequence ID" value="MCG7506026.1"/>
    <property type="molecule type" value="Genomic_DNA"/>
</dbReference>
<keyword evidence="5" id="KW-0547">Nucleotide-binding</keyword>
<dbReference type="Pfam" id="PF02518">
    <property type="entry name" value="HATPase_c"/>
    <property type="match status" value="1"/>
</dbReference>
<comment type="catalytic activity">
    <reaction evidence="1">
        <text>ATP + protein L-histidine = ADP + protein N-phospho-L-histidine.</text>
        <dbReference type="EC" id="2.7.13.3"/>
    </reaction>
</comment>
<keyword evidence="9" id="KW-0472">Membrane</keyword>
<feature type="transmembrane region" description="Helical" evidence="9">
    <location>
        <begin position="25"/>
        <end position="45"/>
    </location>
</feature>
<dbReference type="PRINTS" id="PR00344">
    <property type="entry name" value="BCTRLSENSOR"/>
</dbReference>
<keyword evidence="9" id="KW-0812">Transmembrane</keyword>
<dbReference type="PANTHER" id="PTHR43065">
    <property type="entry name" value="SENSOR HISTIDINE KINASE"/>
    <property type="match status" value="1"/>
</dbReference>
<sequence length="502" mass="54167">MPARDVGGFQGRFLQAVFSSRFEGIAGYALAIGAVAVVFVIRLALASTLGNAAVFVIFTPAILIAAVAGGIGPGVLAGALSLVGAYVLSDANGFFGLQVPIFALVGIAIAWMGEMLHHARRTLDKTEEALKAREAHLRSILDTVPDATVVIDEHGHITSFSAAAVRQFGYSEAEILGRNVNTLMPEPYRHEHDGYIGRYLSTGEKRIIGIDRVVVGRRKDGSTFPMKLSVGEMKSAAGRFFTGFIRDLTEREESEARLQEVQSELARLARLNELGEMASTLAHELNQPLAAIANYTQGCVRSLKGLDDPTASRIRGALEETAKQSLRAGGIIRHLREFVTRGETEKSPQDMRKLIEEAGALALVGSREMGIRSVFEFTAGKGEVLVDKVQIQQVLINLMRNAMEAMRESDERELTVRTVRNGDHHIDIEVSDTGPGISNDVAPRLFEPFVSSKANGMGIGLSISKRIVEAHGGEILVDRNSKGGATFRVSLPVAGKEILNGD</sequence>
<evidence type="ECO:0000256" key="9">
    <source>
        <dbReference type="SAM" id="Phobius"/>
    </source>
</evidence>
<evidence type="ECO:0000259" key="11">
    <source>
        <dbReference type="PROSITE" id="PS50112"/>
    </source>
</evidence>
<dbReference type="NCBIfam" id="TIGR00229">
    <property type="entry name" value="sensory_box"/>
    <property type="match status" value="1"/>
</dbReference>
<feature type="transmembrane region" description="Helical" evidence="9">
    <location>
        <begin position="52"/>
        <end position="71"/>
    </location>
</feature>
<evidence type="ECO:0000259" key="10">
    <source>
        <dbReference type="PROSITE" id="PS50109"/>
    </source>
</evidence>
<dbReference type="InterPro" id="IPR004358">
    <property type="entry name" value="Sig_transdc_His_kin-like_C"/>
</dbReference>
<evidence type="ECO:0000256" key="4">
    <source>
        <dbReference type="ARBA" id="ARBA00022679"/>
    </source>
</evidence>
<dbReference type="PROSITE" id="PS50113">
    <property type="entry name" value="PAC"/>
    <property type="match status" value="1"/>
</dbReference>
<dbReference type="InterPro" id="IPR036890">
    <property type="entry name" value="HATPase_C_sf"/>
</dbReference>
<evidence type="ECO:0000256" key="3">
    <source>
        <dbReference type="ARBA" id="ARBA00022553"/>
    </source>
</evidence>
<comment type="caution">
    <text evidence="13">The sequence shown here is derived from an EMBL/GenBank/DDBJ whole genome shotgun (WGS) entry which is preliminary data.</text>
</comment>
<gene>
    <name evidence="13" type="ORF">L4923_13465</name>
</gene>
<keyword evidence="3" id="KW-0597">Phosphoprotein</keyword>
<dbReference type="InterPro" id="IPR000700">
    <property type="entry name" value="PAS-assoc_C"/>
</dbReference>
<feature type="transmembrane region" description="Helical" evidence="9">
    <location>
        <begin position="91"/>
        <end position="111"/>
    </location>
</feature>
<evidence type="ECO:0000256" key="7">
    <source>
        <dbReference type="ARBA" id="ARBA00022840"/>
    </source>
</evidence>
<dbReference type="EC" id="2.7.13.3" evidence="2"/>
<dbReference type="SUPFAM" id="SSF47384">
    <property type="entry name" value="Homodimeric domain of signal transducing histidine kinase"/>
    <property type="match status" value="1"/>
</dbReference>
<dbReference type="SMART" id="SM00388">
    <property type="entry name" value="HisKA"/>
    <property type="match status" value="1"/>
</dbReference>
<name>A0ABS9QF25_9HYPH</name>
<dbReference type="Gene3D" id="3.30.565.10">
    <property type="entry name" value="Histidine kinase-like ATPase, C-terminal domain"/>
    <property type="match status" value="1"/>
</dbReference>
<keyword evidence="8" id="KW-0902">Two-component regulatory system</keyword>
<dbReference type="SMART" id="SM00387">
    <property type="entry name" value="HATPase_c"/>
    <property type="match status" value="1"/>
</dbReference>
<dbReference type="PROSITE" id="PS50109">
    <property type="entry name" value="HIS_KIN"/>
    <property type="match status" value="1"/>
</dbReference>